<evidence type="ECO:0000313" key="2">
    <source>
        <dbReference type="Proteomes" id="UP000325286"/>
    </source>
</evidence>
<keyword evidence="2" id="KW-1185">Reference proteome</keyword>
<dbReference type="InterPro" id="IPR017647">
    <property type="entry name" value="Dnd_assoc_3"/>
</dbReference>
<protein>
    <recommendedName>
        <fullName evidence="3">DNA phosphorothioation-dependent restriction protein DptF</fullName>
    </recommendedName>
</protein>
<dbReference type="Proteomes" id="UP000325286">
    <property type="component" value="Chromosome"/>
</dbReference>
<name>A0A5B9QKE0_9BACT</name>
<dbReference type="KEGG" id="rul:UC8_13090"/>
<dbReference type="REBASE" id="372777">
    <property type="entry name" value="RulUC8DptFP"/>
</dbReference>
<proteinExistence type="predicted"/>
<dbReference type="AlphaFoldDB" id="A0A5B9QKE0"/>
<evidence type="ECO:0000313" key="1">
    <source>
        <dbReference type="EMBL" id="QEG39344.1"/>
    </source>
</evidence>
<gene>
    <name evidence="1" type="ORF">UC8_13090</name>
</gene>
<dbReference type="NCBIfam" id="TIGR03238">
    <property type="entry name" value="dnd_assoc_3"/>
    <property type="match status" value="1"/>
</dbReference>
<dbReference type="OrthoDB" id="257964at2"/>
<dbReference type="RefSeq" id="WP_068138756.1">
    <property type="nucleotide sequence ID" value="NZ_CP042914.1"/>
</dbReference>
<evidence type="ECO:0008006" key="3">
    <source>
        <dbReference type="Google" id="ProtNLM"/>
    </source>
</evidence>
<accession>A0A5B9QKE0</accession>
<reference evidence="1 2" key="1">
    <citation type="submission" date="2019-08" db="EMBL/GenBank/DDBJ databases">
        <title>Deep-cultivation of Planctomycetes and their phenomic and genomic characterization uncovers novel biology.</title>
        <authorList>
            <person name="Wiegand S."/>
            <person name="Jogler M."/>
            <person name="Boedeker C."/>
            <person name="Pinto D."/>
            <person name="Vollmers J."/>
            <person name="Rivas-Marin E."/>
            <person name="Kohn T."/>
            <person name="Peeters S.H."/>
            <person name="Heuer A."/>
            <person name="Rast P."/>
            <person name="Oberbeckmann S."/>
            <person name="Bunk B."/>
            <person name="Jeske O."/>
            <person name="Meyerdierks A."/>
            <person name="Storesund J.E."/>
            <person name="Kallscheuer N."/>
            <person name="Luecker S."/>
            <person name="Lage O.M."/>
            <person name="Pohl T."/>
            <person name="Merkel B.J."/>
            <person name="Hornburger P."/>
            <person name="Mueller R.-W."/>
            <person name="Bruemmer F."/>
            <person name="Labrenz M."/>
            <person name="Spormann A.M."/>
            <person name="Op den Camp H."/>
            <person name="Overmann J."/>
            <person name="Amann R."/>
            <person name="Jetten M.S.M."/>
            <person name="Mascher T."/>
            <person name="Medema M.H."/>
            <person name="Devos D.P."/>
            <person name="Kaster A.-K."/>
            <person name="Ovreas L."/>
            <person name="Rohde M."/>
            <person name="Galperin M.Y."/>
            <person name="Jogler C."/>
        </authorList>
    </citation>
    <scope>NUCLEOTIDE SEQUENCE [LARGE SCALE GENOMIC DNA]</scope>
    <source>
        <strain evidence="1 2">UC8</strain>
    </source>
</reference>
<organism evidence="1 2">
    <name type="scientific">Roseimaritima ulvae</name>
    <dbReference type="NCBI Taxonomy" id="980254"/>
    <lineage>
        <taxon>Bacteria</taxon>
        <taxon>Pseudomonadati</taxon>
        <taxon>Planctomycetota</taxon>
        <taxon>Planctomycetia</taxon>
        <taxon>Pirellulales</taxon>
        <taxon>Pirellulaceae</taxon>
        <taxon>Roseimaritima</taxon>
    </lineage>
</organism>
<dbReference type="EMBL" id="CP042914">
    <property type="protein sequence ID" value="QEG39344.1"/>
    <property type="molecule type" value="Genomic_DNA"/>
</dbReference>
<sequence length="528" mass="60607">MSFVQTIEMLSKGSAQAVTTLGSASKEAAKLKKYLYVRTPVEKALTTALDDSSVKRILFLCGSSGDGKSEVFRRIHEKYASAFDFHLDATHSFDPGKNAIQTLDDRFREYKAAERPLVVGINIGMLGNYEADGAEEHGDIKNAISNFLKGHPSTESQFDFINFESYPKFALNGKQIEAPFIGPLLGRICDESESNPIYAEFLKSDPNTRLHQNFKLLCVPEVQDRICALLFYAHLKFDQFLTARTILDFVFQILSGPGTLFDNLFCGHGSELVDSLNKLDPCHSRSKRLDLFQVKASLGLYEEDFKEFRTAAEKEFGLTVKEPRTWVRLFYIMQEVEFSNNYHHRFREDLKRDLFDKYREFWQLHRDYQGSDKAQKNALRSFYKDTLVSAVTRFANRFAPEIRRDRFLLGKPNGYALSATATMQPDLSKLENIAPSQLRFFEACLRVGHEHHIRAVPITVNFLELAFRINAGYRPNTHDKTTVVQLEEVVEDVRRIVKQTQCLSVQKGDVEWELIDDEVEDEIIVERR</sequence>